<dbReference type="SMART" id="SM00856">
    <property type="entry name" value="PMEI"/>
    <property type="match status" value="1"/>
</dbReference>
<comment type="caution">
    <text evidence="6">The sequence shown here is derived from an EMBL/GenBank/DDBJ whole genome shotgun (WGS) entry which is preliminary data.</text>
</comment>
<keyword evidence="2" id="KW-1015">Disulfide bond</keyword>
<dbReference type="NCBIfam" id="TIGR01614">
    <property type="entry name" value="PME_inhib"/>
    <property type="match status" value="1"/>
</dbReference>
<dbReference type="PANTHER" id="PTHR35357:SF8">
    <property type="entry name" value="OS01G0111000 PROTEIN"/>
    <property type="match status" value="1"/>
</dbReference>
<accession>A0ABS8V3B8</accession>
<keyword evidence="7" id="KW-1185">Reference proteome</keyword>
<feature type="chain" id="PRO_5046899294" description="Pectinesterase inhibitor domain-containing protein" evidence="4">
    <location>
        <begin position="23"/>
        <end position="201"/>
    </location>
</feature>
<dbReference type="EMBL" id="JACEIK010003221">
    <property type="protein sequence ID" value="MCD9640846.1"/>
    <property type="molecule type" value="Genomic_DNA"/>
</dbReference>
<feature type="signal peptide" evidence="4">
    <location>
        <begin position="1"/>
        <end position="22"/>
    </location>
</feature>
<dbReference type="Proteomes" id="UP000823775">
    <property type="component" value="Unassembled WGS sequence"/>
</dbReference>
<evidence type="ECO:0000256" key="1">
    <source>
        <dbReference type="ARBA" id="ARBA00022729"/>
    </source>
</evidence>
<reference evidence="6 7" key="1">
    <citation type="journal article" date="2021" name="BMC Genomics">
        <title>Datura genome reveals duplications of psychoactive alkaloid biosynthetic genes and high mutation rate following tissue culture.</title>
        <authorList>
            <person name="Rajewski A."/>
            <person name="Carter-House D."/>
            <person name="Stajich J."/>
            <person name="Litt A."/>
        </authorList>
    </citation>
    <scope>NUCLEOTIDE SEQUENCE [LARGE SCALE GENOMIC DNA]</scope>
    <source>
        <strain evidence="6">AR-01</strain>
    </source>
</reference>
<evidence type="ECO:0000313" key="7">
    <source>
        <dbReference type="Proteomes" id="UP000823775"/>
    </source>
</evidence>
<dbReference type="InterPro" id="IPR035513">
    <property type="entry name" value="Invertase/methylesterase_inhib"/>
</dbReference>
<dbReference type="Pfam" id="PF04043">
    <property type="entry name" value="PMEI"/>
    <property type="match status" value="1"/>
</dbReference>
<sequence>MKTLVIYLVMLLSSSTLETISSINNNNLVETTCKNTPNYNLCLKTLLPDERSASGDITTLALIVVDAIEAKAKQASEIISMLRNSNPPAAWRVPLKECAFSYKVILTVSLPEAIEALTKGNPKFAEDGMVGCLGDSQDCEENFKSSISPLTALNSAVHELSGLVRMAQGSSNLSPKPQVHQPLSLELSLRGSSERYVSHES</sequence>
<dbReference type="PANTHER" id="PTHR35357">
    <property type="entry name" value="OS02G0537100 PROTEIN"/>
    <property type="match status" value="1"/>
</dbReference>
<dbReference type="InterPro" id="IPR006501">
    <property type="entry name" value="Pectinesterase_inhib_dom"/>
</dbReference>
<proteinExistence type="inferred from homology"/>
<evidence type="ECO:0000256" key="2">
    <source>
        <dbReference type="ARBA" id="ARBA00023157"/>
    </source>
</evidence>
<protein>
    <recommendedName>
        <fullName evidence="5">Pectinesterase inhibitor domain-containing protein</fullName>
    </recommendedName>
</protein>
<evidence type="ECO:0000259" key="5">
    <source>
        <dbReference type="SMART" id="SM00856"/>
    </source>
</evidence>
<feature type="domain" description="Pectinesterase inhibitor" evidence="5">
    <location>
        <begin position="24"/>
        <end position="167"/>
    </location>
</feature>
<dbReference type="CDD" id="cd15796">
    <property type="entry name" value="CIF_like"/>
    <property type="match status" value="1"/>
</dbReference>
<organism evidence="6 7">
    <name type="scientific">Datura stramonium</name>
    <name type="common">Jimsonweed</name>
    <name type="synonym">Common thornapple</name>
    <dbReference type="NCBI Taxonomy" id="4076"/>
    <lineage>
        <taxon>Eukaryota</taxon>
        <taxon>Viridiplantae</taxon>
        <taxon>Streptophyta</taxon>
        <taxon>Embryophyta</taxon>
        <taxon>Tracheophyta</taxon>
        <taxon>Spermatophyta</taxon>
        <taxon>Magnoliopsida</taxon>
        <taxon>eudicotyledons</taxon>
        <taxon>Gunneridae</taxon>
        <taxon>Pentapetalae</taxon>
        <taxon>asterids</taxon>
        <taxon>lamiids</taxon>
        <taxon>Solanales</taxon>
        <taxon>Solanaceae</taxon>
        <taxon>Solanoideae</taxon>
        <taxon>Datureae</taxon>
        <taxon>Datura</taxon>
    </lineage>
</organism>
<dbReference type="InterPro" id="IPR034087">
    <property type="entry name" value="C/VIF1"/>
</dbReference>
<name>A0ABS8V3B8_DATST</name>
<evidence type="ECO:0000256" key="3">
    <source>
        <dbReference type="ARBA" id="ARBA00038471"/>
    </source>
</evidence>
<dbReference type="Gene3D" id="1.20.140.40">
    <property type="entry name" value="Invertase/pectin methylesterase inhibitor family protein"/>
    <property type="match status" value="1"/>
</dbReference>
<comment type="similarity">
    <text evidence="3">Belongs to the PMEI family.</text>
</comment>
<gene>
    <name evidence="6" type="ORF">HAX54_026552</name>
</gene>
<dbReference type="SUPFAM" id="SSF101148">
    <property type="entry name" value="Plant invertase/pectin methylesterase inhibitor"/>
    <property type="match status" value="1"/>
</dbReference>
<evidence type="ECO:0000313" key="6">
    <source>
        <dbReference type="EMBL" id="MCD9640846.1"/>
    </source>
</evidence>
<evidence type="ECO:0000256" key="4">
    <source>
        <dbReference type="SAM" id="SignalP"/>
    </source>
</evidence>
<keyword evidence="1 4" id="KW-0732">Signal</keyword>